<evidence type="ECO:0000256" key="2">
    <source>
        <dbReference type="ARBA" id="ARBA00000909"/>
    </source>
</evidence>
<dbReference type="PROSITE" id="PS51385">
    <property type="entry name" value="YJEF_N"/>
    <property type="match status" value="1"/>
</dbReference>
<dbReference type="InterPro" id="IPR004443">
    <property type="entry name" value="YjeF_N_dom"/>
</dbReference>
<dbReference type="PANTHER" id="PTHR13232">
    <property type="entry name" value="NAD(P)H-HYDRATE EPIMERASE"/>
    <property type="match status" value="1"/>
</dbReference>
<dbReference type="Pfam" id="PF03853">
    <property type="entry name" value="YjeF_N"/>
    <property type="match status" value="1"/>
</dbReference>
<feature type="binding site" evidence="10">
    <location>
        <position position="150"/>
    </location>
    <ligand>
        <name>K(+)</name>
        <dbReference type="ChEBI" id="CHEBI:29103"/>
    </ligand>
</feature>
<dbReference type="GO" id="GO:0046872">
    <property type="term" value="F:metal ion binding"/>
    <property type="evidence" value="ECO:0007669"/>
    <property type="project" value="UniProtKB-KW"/>
</dbReference>
<keyword evidence="6" id="KW-0521">NADP</keyword>
<evidence type="ECO:0000259" key="11">
    <source>
        <dbReference type="PROSITE" id="PS51385"/>
    </source>
</evidence>
<name>A0A0U1LX67_TALIS</name>
<sequence length="267" mass="29464">MLRLSALWKHIASPSRLVKPRYSRALNMSLKAISSKDAAALDKDLMDVGGFSLDQLMELAGLSVSQAVYRFHPLSKGKRVLIVCGPGNNGGDGLVAARHLAHYGYAPSIYYPKQGKNELYERLKIQLQNLQVPFVPDFTEALQSTDLIVDAIFGFSFQKPLREPFPSIIRQLEETKIPVLSVDAPSSWDIQEGPPKPGGEEPGARFMPAALISLTAPKPCVKWYKGRHFVGGRFLTKAIADKYDLDLPEYSGINQIVEVGVNADEKL</sequence>
<dbReference type="NCBIfam" id="TIGR00197">
    <property type="entry name" value="yjeF_nterm"/>
    <property type="match status" value="1"/>
</dbReference>
<protein>
    <recommendedName>
        <fullName evidence="3 10">NAD(P)H-hydrate epimerase</fullName>
        <ecNumber evidence="3 10">5.1.99.6</ecNumber>
    </recommendedName>
    <alternativeName>
        <fullName evidence="10">NAD(P)HX epimerase</fullName>
    </alternativeName>
</protein>
<keyword evidence="13" id="KW-1185">Reference proteome</keyword>
<dbReference type="PANTHER" id="PTHR13232:SF10">
    <property type="entry name" value="NAD(P)H-HYDRATE EPIMERASE"/>
    <property type="match status" value="1"/>
</dbReference>
<dbReference type="FunFam" id="3.40.50.10260:FF:000005">
    <property type="entry name" value="NAD(P)H-hydrate epimerase"/>
    <property type="match status" value="1"/>
</dbReference>
<dbReference type="Proteomes" id="UP000054383">
    <property type="component" value="Unassembled WGS sequence"/>
</dbReference>
<comment type="function">
    <text evidence="10">Catalyzes the epimerization of the S- and R-forms of NAD(P)HX, a damaged form of NAD(P)H that is a result of enzymatic or heat-dependent hydration. This is a prerequisite for the S-specific NAD(P)H-hydrate dehydratase to allow the repair of both epimers of NAD(P)HX.</text>
</comment>
<organism evidence="12 13">
    <name type="scientific">Talaromyces islandicus</name>
    <name type="common">Penicillium islandicum</name>
    <dbReference type="NCBI Taxonomy" id="28573"/>
    <lineage>
        <taxon>Eukaryota</taxon>
        <taxon>Fungi</taxon>
        <taxon>Dikarya</taxon>
        <taxon>Ascomycota</taxon>
        <taxon>Pezizomycotina</taxon>
        <taxon>Eurotiomycetes</taxon>
        <taxon>Eurotiomycetidae</taxon>
        <taxon>Eurotiales</taxon>
        <taxon>Trichocomaceae</taxon>
        <taxon>Talaromyces</taxon>
        <taxon>Talaromyces sect. Islandici</taxon>
    </lineage>
</organism>
<keyword evidence="10" id="KW-0496">Mitochondrion</keyword>
<keyword evidence="8 10" id="KW-0520">NAD</keyword>
<evidence type="ECO:0000256" key="5">
    <source>
        <dbReference type="ARBA" id="ARBA00022741"/>
    </source>
</evidence>
<reference evidence="12 13" key="1">
    <citation type="submission" date="2015-04" db="EMBL/GenBank/DDBJ databases">
        <authorList>
            <person name="Syromyatnikov M.Y."/>
            <person name="Popov V.N."/>
        </authorList>
    </citation>
    <scope>NUCLEOTIDE SEQUENCE [LARGE SCALE GENOMIC DNA]</scope>
    <source>
        <strain evidence="12">WF-38-12</strain>
    </source>
</reference>
<evidence type="ECO:0000256" key="10">
    <source>
        <dbReference type="HAMAP-Rule" id="MF_03159"/>
    </source>
</evidence>
<dbReference type="OrthoDB" id="10064708at2759"/>
<keyword evidence="5 10" id="KW-0547">Nucleotide-binding</keyword>
<gene>
    <name evidence="12" type="ORF">PISL3812_04682</name>
</gene>
<evidence type="ECO:0000256" key="6">
    <source>
        <dbReference type="ARBA" id="ARBA00022857"/>
    </source>
</evidence>
<keyword evidence="4 10" id="KW-0479">Metal-binding</keyword>
<dbReference type="SUPFAM" id="SSF64153">
    <property type="entry name" value="YjeF N-terminal domain-like"/>
    <property type="match status" value="1"/>
</dbReference>
<feature type="binding site" evidence="10">
    <location>
        <begin position="154"/>
        <end position="160"/>
    </location>
    <ligand>
        <name>(6S)-NADPHX</name>
        <dbReference type="ChEBI" id="CHEBI:64076"/>
    </ligand>
</feature>
<feature type="binding site" evidence="10">
    <location>
        <begin position="88"/>
        <end position="92"/>
    </location>
    <ligand>
        <name>(6S)-NADPHX</name>
        <dbReference type="ChEBI" id="CHEBI:64076"/>
    </ligand>
</feature>
<evidence type="ECO:0000313" key="12">
    <source>
        <dbReference type="EMBL" id="CRG87662.1"/>
    </source>
</evidence>
<evidence type="ECO:0000256" key="4">
    <source>
        <dbReference type="ARBA" id="ARBA00022723"/>
    </source>
</evidence>
<comment type="subcellular location">
    <subcellularLocation>
        <location evidence="10">Cytoplasm</location>
    </subcellularLocation>
    <subcellularLocation>
        <location evidence="10">Mitochondrion</location>
    </subcellularLocation>
</comment>
<comment type="caution">
    <text evidence="10">Lacks conserved residue(s) required for the propagation of feature annotation.</text>
</comment>
<dbReference type="GO" id="GO:0005739">
    <property type="term" value="C:mitochondrion"/>
    <property type="evidence" value="ECO:0007669"/>
    <property type="project" value="UniProtKB-SubCell"/>
</dbReference>
<comment type="cofactor">
    <cofactor evidence="10">
        <name>K(+)</name>
        <dbReference type="ChEBI" id="CHEBI:29103"/>
    </cofactor>
    <text evidence="10">Binds 1 potassium ion per subunit.</text>
</comment>
<accession>A0A0U1LX67</accession>
<comment type="similarity">
    <text evidence="10">Belongs to the NnrE/AIBP family.</text>
</comment>
<evidence type="ECO:0000256" key="1">
    <source>
        <dbReference type="ARBA" id="ARBA00000013"/>
    </source>
</evidence>
<dbReference type="GO" id="GO:0052856">
    <property type="term" value="F:NAD(P)HX epimerase activity"/>
    <property type="evidence" value="ECO:0007669"/>
    <property type="project" value="UniProtKB-UniRule"/>
</dbReference>
<keyword evidence="9 10" id="KW-0413">Isomerase</keyword>
<evidence type="ECO:0000256" key="8">
    <source>
        <dbReference type="ARBA" id="ARBA00023027"/>
    </source>
</evidence>
<evidence type="ECO:0000256" key="9">
    <source>
        <dbReference type="ARBA" id="ARBA00023235"/>
    </source>
</evidence>
<feature type="binding site" evidence="10">
    <location>
        <position position="183"/>
    </location>
    <ligand>
        <name>(6S)-NADPHX</name>
        <dbReference type="ChEBI" id="CHEBI:64076"/>
    </ligand>
</feature>
<dbReference type="AlphaFoldDB" id="A0A0U1LX67"/>
<dbReference type="OMA" id="RHLFHYG"/>
<keyword evidence="10" id="KW-0963">Cytoplasm</keyword>
<dbReference type="GO" id="GO:0000166">
    <property type="term" value="F:nucleotide binding"/>
    <property type="evidence" value="ECO:0007669"/>
    <property type="project" value="UniProtKB-KW"/>
</dbReference>
<dbReference type="STRING" id="28573.A0A0U1LX67"/>
<keyword evidence="7 10" id="KW-0630">Potassium</keyword>
<feature type="domain" description="YjeF N-terminal" evidence="11">
    <location>
        <begin position="38"/>
        <end position="247"/>
    </location>
</feature>
<feature type="binding site" evidence="10">
    <location>
        <position position="186"/>
    </location>
    <ligand>
        <name>K(+)</name>
        <dbReference type="ChEBI" id="CHEBI:29103"/>
    </ligand>
</feature>
<evidence type="ECO:0000256" key="7">
    <source>
        <dbReference type="ARBA" id="ARBA00022958"/>
    </source>
</evidence>
<dbReference type="HAMAP" id="MF_01966">
    <property type="entry name" value="NADHX_epimerase"/>
    <property type="match status" value="1"/>
</dbReference>
<evidence type="ECO:0000313" key="13">
    <source>
        <dbReference type="Proteomes" id="UP000054383"/>
    </source>
</evidence>
<proteinExistence type="inferred from homology"/>
<feature type="binding site" evidence="10">
    <location>
        <position position="89"/>
    </location>
    <ligand>
        <name>K(+)</name>
        <dbReference type="ChEBI" id="CHEBI:29103"/>
    </ligand>
</feature>
<dbReference type="InterPro" id="IPR036652">
    <property type="entry name" value="YjeF_N_dom_sf"/>
</dbReference>
<dbReference type="InterPro" id="IPR032976">
    <property type="entry name" value="YJEFN_prot_NAXE-like"/>
</dbReference>
<comment type="catalytic activity">
    <reaction evidence="2 10">
        <text>(6R)-NADPHX = (6S)-NADPHX</text>
        <dbReference type="Rhea" id="RHEA:32227"/>
        <dbReference type="ChEBI" id="CHEBI:64076"/>
        <dbReference type="ChEBI" id="CHEBI:64077"/>
        <dbReference type="EC" id="5.1.99.6"/>
    </reaction>
</comment>
<dbReference type="Gene3D" id="3.40.50.10260">
    <property type="entry name" value="YjeF N-terminal domain"/>
    <property type="match status" value="1"/>
</dbReference>
<dbReference type="EC" id="5.1.99.6" evidence="3 10"/>
<dbReference type="EMBL" id="CVMT01000003">
    <property type="protein sequence ID" value="CRG87662.1"/>
    <property type="molecule type" value="Genomic_DNA"/>
</dbReference>
<evidence type="ECO:0000256" key="3">
    <source>
        <dbReference type="ARBA" id="ARBA00012228"/>
    </source>
</evidence>
<comment type="catalytic activity">
    <reaction evidence="1 10">
        <text>(6R)-NADHX = (6S)-NADHX</text>
        <dbReference type="Rhea" id="RHEA:32215"/>
        <dbReference type="ChEBI" id="CHEBI:64074"/>
        <dbReference type="ChEBI" id="CHEBI:64075"/>
        <dbReference type="EC" id="5.1.99.6"/>
    </reaction>
</comment>